<dbReference type="RefSeq" id="WP_176788668.1">
    <property type="nucleotide sequence ID" value="NZ_JABXWR010000001.1"/>
</dbReference>
<protein>
    <recommendedName>
        <fullName evidence="8">N-(5'-phosphoribosyl)anthranilate isomerase</fullName>
        <shortName evidence="8">PRAI</shortName>
        <ecNumber evidence="8">5.3.1.24</ecNumber>
    </recommendedName>
</protein>
<comment type="caution">
    <text evidence="10">The sequence shown here is derived from an EMBL/GenBank/DDBJ whole genome shotgun (WGS) entry which is preliminary data.</text>
</comment>
<keyword evidence="4 8" id="KW-0028">Amino-acid biosynthesis</keyword>
<evidence type="ECO:0000313" key="10">
    <source>
        <dbReference type="EMBL" id="NVO67033.1"/>
    </source>
</evidence>
<name>A0A7K4HP37_9EURY</name>
<dbReference type="InterPro" id="IPR044643">
    <property type="entry name" value="TrpF_fam"/>
</dbReference>
<evidence type="ECO:0000256" key="5">
    <source>
        <dbReference type="ARBA" id="ARBA00022822"/>
    </source>
</evidence>
<proteinExistence type="inferred from homology"/>
<organism evidence="10 11">
    <name type="scientific">Methanofollis tationis</name>
    <dbReference type="NCBI Taxonomy" id="81417"/>
    <lineage>
        <taxon>Archaea</taxon>
        <taxon>Methanobacteriati</taxon>
        <taxon>Methanobacteriota</taxon>
        <taxon>Stenosarchaea group</taxon>
        <taxon>Methanomicrobia</taxon>
        <taxon>Methanomicrobiales</taxon>
        <taxon>Methanomicrobiaceae</taxon>
        <taxon>Methanofollis</taxon>
    </lineage>
</organism>
<dbReference type="InterPro" id="IPR011060">
    <property type="entry name" value="RibuloseP-bd_barrel"/>
</dbReference>
<keyword evidence="11" id="KW-1185">Reference proteome</keyword>
<dbReference type="InterPro" id="IPR013785">
    <property type="entry name" value="Aldolase_TIM"/>
</dbReference>
<dbReference type="Gene3D" id="3.20.20.70">
    <property type="entry name" value="Aldolase class I"/>
    <property type="match status" value="1"/>
</dbReference>
<dbReference type="SUPFAM" id="SSF51366">
    <property type="entry name" value="Ribulose-phoshate binding barrel"/>
    <property type="match status" value="1"/>
</dbReference>
<accession>A0A7K4HP37</accession>
<dbReference type="GO" id="GO:0000162">
    <property type="term" value="P:L-tryptophan biosynthetic process"/>
    <property type="evidence" value="ECO:0007669"/>
    <property type="project" value="UniProtKB-UniRule"/>
</dbReference>
<dbReference type="OrthoDB" id="27513at2157"/>
<comment type="catalytic activity">
    <reaction evidence="1 8">
        <text>N-(5-phospho-beta-D-ribosyl)anthranilate = 1-(2-carboxyphenylamino)-1-deoxy-D-ribulose 5-phosphate</text>
        <dbReference type="Rhea" id="RHEA:21540"/>
        <dbReference type="ChEBI" id="CHEBI:18277"/>
        <dbReference type="ChEBI" id="CHEBI:58613"/>
        <dbReference type="EC" id="5.3.1.24"/>
    </reaction>
</comment>
<comment type="similarity">
    <text evidence="3 8">Belongs to the TrpF family.</text>
</comment>
<sequence>MRLKICGITSVRDALAAEAAGADAVGVVMFSDSPRSVTPAEAAAIFASLGPFTARVCVSATDDQADLAAMLALRPTAVQVYCDLDVPAWVRVIRGVGDARIPAGRFDALLLDGSRGSGMHCDLREAEALVRASPLPVILSGGLNPENIGAAVAAVRPYAVDVSSGVEDSPGIKNVDKMKACVMACRGVPL</sequence>
<dbReference type="Proteomes" id="UP000570823">
    <property type="component" value="Unassembled WGS sequence"/>
</dbReference>
<evidence type="ECO:0000256" key="8">
    <source>
        <dbReference type="HAMAP-Rule" id="MF_00135"/>
    </source>
</evidence>
<comment type="pathway">
    <text evidence="2 8">Amino-acid biosynthesis; L-tryptophan biosynthesis; L-tryptophan from chorismate: step 3/5.</text>
</comment>
<dbReference type="AlphaFoldDB" id="A0A7K4HP37"/>
<dbReference type="EMBL" id="JABXWR010000001">
    <property type="protein sequence ID" value="NVO67033.1"/>
    <property type="molecule type" value="Genomic_DNA"/>
</dbReference>
<evidence type="ECO:0000259" key="9">
    <source>
        <dbReference type="Pfam" id="PF00697"/>
    </source>
</evidence>
<dbReference type="Pfam" id="PF00697">
    <property type="entry name" value="PRAI"/>
    <property type="match status" value="1"/>
</dbReference>
<keyword evidence="7 8" id="KW-0413">Isomerase</keyword>
<dbReference type="PANTHER" id="PTHR42894:SF1">
    <property type="entry name" value="N-(5'-PHOSPHORIBOSYL)ANTHRANILATE ISOMERASE"/>
    <property type="match status" value="1"/>
</dbReference>
<dbReference type="EC" id="5.3.1.24" evidence="8"/>
<evidence type="ECO:0000313" key="11">
    <source>
        <dbReference type="Proteomes" id="UP000570823"/>
    </source>
</evidence>
<dbReference type="PANTHER" id="PTHR42894">
    <property type="entry name" value="N-(5'-PHOSPHORIBOSYL)ANTHRANILATE ISOMERASE"/>
    <property type="match status" value="1"/>
</dbReference>
<evidence type="ECO:0000256" key="7">
    <source>
        <dbReference type="ARBA" id="ARBA00023235"/>
    </source>
</evidence>
<reference evidence="10 11" key="1">
    <citation type="submission" date="2020-06" db="EMBL/GenBank/DDBJ databases">
        <title>Methanofollis fontis sp. nov., a methanogen isolated from marine sediments near a cold seep at Four-Way Closure Ridge offshore southwestern Taiwan.</title>
        <authorList>
            <person name="Chen S.-C."/>
            <person name="Teng N.-H."/>
            <person name="Lin Y.-S."/>
            <person name="Lai M.-C."/>
            <person name="Chen H.-H."/>
            <person name="Wang C.-C."/>
        </authorList>
    </citation>
    <scope>NUCLEOTIDE SEQUENCE [LARGE SCALE GENOMIC DNA]</scope>
    <source>
        <strain evidence="10 11">DSM 2702</strain>
    </source>
</reference>
<dbReference type="GO" id="GO:0004640">
    <property type="term" value="F:phosphoribosylanthranilate isomerase activity"/>
    <property type="evidence" value="ECO:0007669"/>
    <property type="project" value="UniProtKB-UniRule"/>
</dbReference>
<dbReference type="CDD" id="cd00405">
    <property type="entry name" value="PRAI"/>
    <property type="match status" value="1"/>
</dbReference>
<dbReference type="UniPathway" id="UPA00035">
    <property type="reaction ID" value="UER00042"/>
</dbReference>
<keyword evidence="5 8" id="KW-0822">Tryptophan biosynthesis</keyword>
<dbReference type="InterPro" id="IPR001240">
    <property type="entry name" value="PRAI_dom"/>
</dbReference>
<dbReference type="HAMAP" id="MF_00135">
    <property type="entry name" value="PRAI"/>
    <property type="match status" value="1"/>
</dbReference>
<evidence type="ECO:0000256" key="3">
    <source>
        <dbReference type="ARBA" id="ARBA00007571"/>
    </source>
</evidence>
<evidence type="ECO:0000256" key="4">
    <source>
        <dbReference type="ARBA" id="ARBA00022605"/>
    </source>
</evidence>
<evidence type="ECO:0000256" key="6">
    <source>
        <dbReference type="ARBA" id="ARBA00023141"/>
    </source>
</evidence>
<evidence type="ECO:0000256" key="1">
    <source>
        <dbReference type="ARBA" id="ARBA00001164"/>
    </source>
</evidence>
<gene>
    <name evidence="8" type="primary">trpF</name>
    <name evidence="10" type="ORF">HWN36_06865</name>
</gene>
<keyword evidence="6 8" id="KW-0057">Aromatic amino acid biosynthesis</keyword>
<feature type="domain" description="N-(5'phosphoribosyl) anthranilate isomerase (PRAI)" evidence="9">
    <location>
        <begin position="3"/>
        <end position="182"/>
    </location>
</feature>
<evidence type="ECO:0000256" key="2">
    <source>
        <dbReference type="ARBA" id="ARBA00004664"/>
    </source>
</evidence>